<feature type="signal peptide" evidence="1">
    <location>
        <begin position="1"/>
        <end position="17"/>
    </location>
</feature>
<dbReference type="PANTHER" id="PTHR43301">
    <property type="entry name" value="ARABINAN ENDO-1,5-ALPHA-L-ARABINOSIDASE"/>
    <property type="match status" value="1"/>
</dbReference>
<dbReference type="Gene3D" id="2.115.10.20">
    <property type="entry name" value="Glycosyl hydrolase domain, family 43"/>
    <property type="match status" value="1"/>
</dbReference>
<sequence>MKLPTLLATFLPSFTLSSILPRQDPEFAGYLISTFSDPIPAVQWHLSTSNSPSSFTFLNNATPILTSTVGTGGVRDIFLTTDGDRKRWFLLATDLDINAEGFSWDEVTRRGSRGLVVWESGDLGGWEGPRLVTVEDPTAGMAWAPSAVWDADTQQFFVFWSSRHYAEDDVEHVGNATLDRIRFATTTDFVSFSEPRDYLALEDTPLIDQEFVNLGRPGHWARFLKNETVNQVYQETTTEGLFSSEWERVKGYVRPESPREGTVVFGDNAEEGLWHLWVDDYTEYVPYQTRDVLGGGWMESGYEGFPRGLKHGCVTPLTAEEVEVVRGRYG</sequence>
<gene>
    <name evidence="2" type="ORF">PRZ48_011667</name>
</gene>
<dbReference type="Proteomes" id="UP001305779">
    <property type="component" value="Unassembled WGS sequence"/>
</dbReference>
<dbReference type="CDD" id="cd08983">
    <property type="entry name" value="GH43_Bt3655-like"/>
    <property type="match status" value="1"/>
</dbReference>
<feature type="chain" id="PRO_5047167125" description="Glycoside hydrolase family 43 protein" evidence="1">
    <location>
        <begin position="18"/>
        <end position="330"/>
    </location>
</feature>
<keyword evidence="1" id="KW-0732">Signal</keyword>
<accession>A0ABR0E709</accession>
<proteinExistence type="predicted"/>
<evidence type="ECO:0000313" key="2">
    <source>
        <dbReference type="EMBL" id="KAK4497217.1"/>
    </source>
</evidence>
<dbReference type="InterPro" id="IPR050727">
    <property type="entry name" value="GH43_arabinanases"/>
</dbReference>
<dbReference type="PANTHER" id="PTHR43301:SF8">
    <property type="entry name" value="ARABINOSIDASE-RELATED"/>
    <property type="match status" value="1"/>
</dbReference>
<reference evidence="2 3" key="1">
    <citation type="journal article" date="2023" name="G3 (Bethesda)">
        <title>A chromosome-level genome assembly of Zasmidium syzygii isolated from banana leaves.</title>
        <authorList>
            <person name="van Westerhoven A.C."/>
            <person name="Mehrabi R."/>
            <person name="Talebi R."/>
            <person name="Steentjes M.B.F."/>
            <person name="Corcolon B."/>
            <person name="Chong P.A."/>
            <person name="Kema G.H.J."/>
            <person name="Seidl M.F."/>
        </authorList>
    </citation>
    <scope>NUCLEOTIDE SEQUENCE [LARGE SCALE GENOMIC DNA]</scope>
    <source>
        <strain evidence="2 3">P124</strain>
    </source>
</reference>
<comment type="caution">
    <text evidence="2">The sequence shown here is derived from an EMBL/GenBank/DDBJ whole genome shotgun (WGS) entry which is preliminary data.</text>
</comment>
<evidence type="ECO:0000313" key="3">
    <source>
        <dbReference type="Proteomes" id="UP001305779"/>
    </source>
</evidence>
<evidence type="ECO:0008006" key="4">
    <source>
        <dbReference type="Google" id="ProtNLM"/>
    </source>
</evidence>
<dbReference type="InterPro" id="IPR023296">
    <property type="entry name" value="Glyco_hydro_beta-prop_sf"/>
</dbReference>
<name>A0ABR0E709_ZASCE</name>
<organism evidence="2 3">
    <name type="scientific">Zasmidium cellare</name>
    <name type="common">Wine cellar mold</name>
    <name type="synonym">Racodium cellare</name>
    <dbReference type="NCBI Taxonomy" id="395010"/>
    <lineage>
        <taxon>Eukaryota</taxon>
        <taxon>Fungi</taxon>
        <taxon>Dikarya</taxon>
        <taxon>Ascomycota</taxon>
        <taxon>Pezizomycotina</taxon>
        <taxon>Dothideomycetes</taxon>
        <taxon>Dothideomycetidae</taxon>
        <taxon>Mycosphaerellales</taxon>
        <taxon>Mycosphaerellaceae</taxon>
        <taxon>Zasmidium</taxon>
    </lineage>
</organism>
<dbReference type="SUPFAM" id="SSF75005">
    <property type="entry name" value="Arabinanase/levansucrase/invertase"/>
    <property type="match status" value="1"/>
</dbReference>
<evidence type="ECO:0000256" key="1">
    <source>
        <dbReference type="SAM" id="SignalP"/>
    </source>
</evidence>
<keyword evidence="3" id="KW-1185">Reference proteome</keyword>
<protein>
    <recommendedName>
        <fullName evidence="4">Glycoside hydrolase family 43 protein</fullName>
    </recommendedName>
</protein>
<dbReference type="EMBL" id="JAXOVC010000009">
    <property type="protein sequence ID" value="KAK4497217.1"/>
    <property type="molecule type" value="Genomic_DNA"/>
</dbReference>